<name>G0U533_TRYVY</name>
<evidence type="ECO:0000256" key="1">
    <source>
        <dbReference type="SAM" id="MobiDB-lite"/>
    </source>
</evidence>
<evidence type="ECO:0000313" key="2">
    <source>
        <dbReference type="EMBL" id="CCC50981.1"/>
    </source>
</evidence>
<gene>
    <name evidence="2" type="ORF">TVY486_1000350</name>
</gene>
<proteinExistence type="predicted"/>
<sequence length="232" mass="24545">MLPFPAKVEGEGEGEAGDVDAVPQIDGTKLLDAVADLIASTIEGASREDVHEVLQSTTCVPDDWQGKILRRAQARQGLIGEAVSLSHGVNVEFIRCHGDDGGDWEQDVVDGDDVGGDADADADVDVDVDGDGGDHGVDVSIEGNDPGDNSERSDGGEDDGTFATTRLVSLLPKIMPRAPETTPMRQLDCPHCGFRWDAVDVHKSLRRSKTLPAVRDLSKAIGDTCPGCGERC</sequence>
<dbReference type="VEuPathDB" id="TriTrypDB:TvY486_1000350"/>
<protein>
    <submittedName>
        <fullName evidence="2">Uncharacterized protein</fullName>
    </submittedName>
</protein>
<feature type="compositionally biased region" description="Acidic residues" evidence="1">
    <location>
        <begin position="102"/>
        <end position="131"/>
    </location>
</feature>
<organism evidence="2">
    <name type="scientific">Trypanosoma vivax (strain Y486)</name>
    <dbReference type="NCBI Taxonomy" id="1055687"/>
    <lineage>
        <taxon>Eukaryota</taxon>
        <taxon>Discoba</taxon>
        <taxon>Euglenozoa</taxon>
        <taxon>Kinetoplastea</taxon>
        <taxon>Metakinetoplastina</taxon>
        <taxon>Trypanosomatida</taxon>
        <taxon>Trypanosomatidae</taxon>
        <taxon>Trypanosoma</taxon>
        <taxon>Duttonella</taxon>
    </lineage>
</organism>
<feature type="region of interest" description="Disordered" evidence="1">
    <location>
        <begin position="102"/>
        <end position="161"/>
    </location>
</feature>
<dbReference type="AlphaFoldDB" id="G0U533"/>
<accession>G0U533</accession>
<dbReference type="EMBL" id="HE573026">
    <property type="protein sequence ID" value="CCC50981.1"/>
    <property type="molecule type" value="Genomic_DNA"/>
</dbReference>
<reference evidence="2" key="1">
    <citation type="journal article" date="2012" name="Proc. Natl. Acad. Sci. U.S.A.">
        <title>Antigenic diversity is generated by distinct evolutionary mechanisms in African trypanosome species.</title>
        <authorList>
            <person name="Jackson A.P."/>
            <person name="Berry A."/>
            <person name="Aslett M."/>
            <person name="Allison H.C."/>
            <person name="Burton P."/>
            <person name="Vavrova-Anderson J."/>
            <person name="Brown R."/>
            <person name="Browne H."/>
            <person name="Corton N."/>
            <person name="Hauser H."/>
            <person name="Gamble J."/>
            <person name="Gilderthorp R."/>
            <person name="Marcello L."/>
            <person name="McQuillan J."/>
            <person name="Otto T.D."/>
            <person name="Quail M.A."/>
            <person name="Sanders M.J."/>
            <person name="van Tonder A."/>
            <person name="Ginger M.L."/>
            <person name="Field M.C."/>
            <person name="Barry J.D."/>
            <person name="Hertz-Fowler C."/>
            <person name="Berriman M."/>
        </authorList>
    </citation>
    <scope>NUCLEOTIDE SEQUENCE</scope>
    <source>
        <strain evidence="2">Y486</strain>
    </source>
</reference>
<feature type="region of interest" description="Disordered" evidence="1">
    <location>
        <begin position="1"/>
        <end position="20"/>
    </location>
</feature>